<keyword evidence="5" id="KW-1185">Reference proteome</keyword>
<dbReference type="InterPro" id="IPR022742">
    <property type="entry name" value="Hydrolase_4"/>
</dbReference>
<dbReference type="OrthoDB" id="5416147at2"/>
<dbReference type="Pfam" id="PF12146">
    <property type="entry name" value="Hydrolase_4"/>
    <property type="match status" value="1"/>
</dbReference>
<sequence>MDRREIRRTAVPSGITSARFSCLSGVTTSSKIFYGLGAFLVVVTLGYFLGPSIEQPEYPTDLPDLPDDLPELDRYIRNSEARAPTRPDNAARIVWQDSVPAVTEYAFVYLHGFAGSYRDGYPVNVNVPAIFGANVYLSRWSGHGLRPDAALEEFTPENAWSDAREALAIGQRIGRKVIIMSTSTGGTLALKLAATYPDEVFALINMAPNVEDDQPGASLLMSPWGHELARLASFGSNKKIDHKEPRAAQYFDTIYPSEALVNLQILVQTTMTDSTFAAVGCPVLTVYYKENFLQKDEHVEVSRFPEVHDSLGTPENKRLLVALPTPKTHFVGSDIKSEDWMAPQRVMVEFCTDVLGMEPLLPIDHVADAAGLE</sequence>
<comment type="caution">
    <text evidence="4">The sequence shown here is derived from an EMBL/GenBank/DDBJ whole genome shotgun (WGS) entry which is preliminary data.</text>
</comment>
<dbReference type="SUPFAM" id="SSF53474">
    <property type="entry name" value="alpha/beta-Hydrolases"/>
    <property type="match status" value="1"/>
</dbReference>
<dbReference type="Proteomes" id="UP000308528">
    <property type="component" value="Unassembled WGS sequence"/>
</dbReference>
<dbReference type="RefSeq" id="WP_136456718.1">
    <property type="nucleotide sequence ID" value="NZ_SRSF01000001.1"/>
</dbReference>
<keyword evidence="2" id="KW-0812">Transmembrane</keyword>
<dbReference type="GO" id="GO:0016787">
    <property type="term" value="F:hydrolase activity"/>
    <property type="evidence" value="ECO:0007669"/>
    <property type="project" value="UniProtKB-KW"/>
</dbReference>
<evidence type="ECO:0000256" key="2">
    <source>
        <dbReference type="SAM" id="Phobius"/>
    </source>
</evidence>
<keyword evidence="2" id="KW-0472">Membrane</keyword>
<evidence type="ECO:0000313" key="5">
    <source>
        <dbReference type="Proteomes" id="UP000308528"/>
    </source>
</evidence>
<evidence type="ECO:0000313" key="4">
    <source>
        <dbReference type="EMBL" id="THH41837.1"/>
    </source>
</evidence>
<dbReference type="Gene3D" id="3.40.50.1820">
    <property type="entry name" value="alpha/beta hydrolase"/>
    <property type="match status" value="1"/>
</dbReference>
<gene>
    <name evidence="4" type="ORF">E4021_04420</name>
</gene>
<reference evidence="4 5" key="1">
    <citation type="submission" date="2019-04" db="EMBL/GenBank/DDBJ databases">
        <title>Lewinella litorea sp. nov., isolated from a marine sand.</title>
        <authorList>
            <person name="Yoon J.-H."/>
        </authorList>
    </citation>
    <scope>NUCLEOTIDE SEQUENCE [LARGE SCALE GENOMIC DNA]</scope>
    <source>
        <strain evidence="4 5">HSMS-39</strain>
    </source>
</reference>
<dbReference type="EMBL" id="SRSF01000001">
    <property type="protein sequence ID" value="THH41837.1"/>
    <property type="molecule type" value="Genomic_DNA"/>
</dbReference>
<evidence type="ECO:0000259" key="3">
    <source>
        <dbReference type="Pfam" id="PF12146"/>
    </source>
</evidence>
<feature type="domain" description="Serine aminopeptidase S33" evidence="3">
    <location>
        <begin position="129"/>
        <end position="232"/>
    </location>
</feature>
<dbReference type="InterPro" id="IPR050266">
    <property type="entry name" value="AB_hydrolase_sf"/>
</dbReference>
<proteinExistence type="predicted"/>
<name>A0A4S4NRK5_9BACT</name>
<dbReference type="GO" id="GO:0016020">
    <property type="term" value="C:membrane"/>
    <property type="evidence" value="ECO:0007669"/>
    <property type="project" value="TreeGrafter"/>
</dbReference>
<protein>
    <submittedName>
        <fullName evidence="4">Alpha/beta fold hydrolase</fullName>
    </submittedName>
</protein>
<dbReference type="PANTHER" id="PTHR43798">
    <property type="entry name" value="MONOACYLGLYCEROL LIPASE"/>
    <property type="match status" value="1"/>
</dbReference>
<dbReference type="AlphaFoldDB" id="A0A4S4NRK5"/>
<feature type="transmembrane region" description="Helical" evidence="2">
    <location>
        <begin position="32"/>
        <end position="50"/>
    </location>
</feature>
<organism evidence="4 5">
    <name type="scientific">Neolewinella litorea</name>
    <dbReference type="NCBI Taxonomy" id="2562452"/>
    <lineage>
        <taxon>Bacteria</taxon>
        <taxon>Pseudomonadati</taxon>
        <taxon>Bacteroidota</taxon>
        <taxon>Saprospiria</taxon>
        <taxon>Saprospirales</taxon>
        <taxon>Lewinellaceae</taxon>
        <taxon>Neolewinella</taxon>
    </lineage>
</organism>
<dbReference type="PANTHER" id="PTHR43798:SF31">
    <property type="entry name" value="AB HYDROLASE SUPERFAMILY PROTEIN YCLE"/>
    <property type="match status" value="1"/>
</dbReference>
<evidence type="ECO:0000256" key="1">
    <source>
        <dbReference type="ARBA" id="ARBA00022801"/>
    </source>
</evidence>
<keyword evidence="1 4" id="KW-0378">Hydrolase</keyword>
<accession>A0A4S4NRK5</accession>
<keyword evidence="2" id="KW-1133">Transmembrane helix</keyword>
<dbReference type="InterPro" id="IPR029058">
    <property type="entry name" value="AB_hydrolase_fold"/>
</dbReference>